<dbReference type="Gene3D" id="3.30.1050.10">
    <property type="entry name" value="SCP2 sterol-binding domain"/>
    <property type="match status" value="1"/>
</dbReference>
<name>A0A520KTY9_METT2</name>
<evidence type="ECO:0000259" key="1">
    <source>
        <dbReference type="Pfam" id="PF02036"/>
    </source>
</evidence>
<dbReference type="InterPro" id="IPR036527">
    <property type="entry name" value="SCP2_sterol-bd_dom_sf"/>
</dbReference>
<dbReference type="Proteomes" id="UP000317158">
    <property type="component" value="Unassembled WGS sequence"/>
</dbReference>
<dbReference type="InterPro" id="IPR003033">
    <property type="entry name" value="SCP2_sterol-bd_dom"/>
</dbReference>
<sequence length="161" mass="17877">MSEKQNNEIDFSGRWWEELPWMEGLLAKEEPTAFQVLSAFVCNVILQSKDGVKIAGDLPPRVIYFVTKHPKRGEEKLILMLTPLAIIQGEPSAEPDIAINIDYYDFVRMLGGKEDLMDMVWSGKIALSGNTIVGMDLKDIIDASMGLIPTGRPAAWTIGVP</sequence>
<protein>
    <recommendedName>
        <fullName evidence="1">SCP2 domain-containing protein</fullName>
    </recommendedName>
</protein>
<dbReference type="EMBL" id="RXIF01000002">
    <property type="protein sequence ID" value="RZN65549.1"/>
    <property type="molecule type" value="Genomic_DNA"/>
</dbReference>
<dbReference type="Pfam" id="PF02036">
    <property type="entry name" value="SCP2"/>
    <property type="match status" value="1"/>
</dbReference>
<reference evidence="2 3" key="1">
    <citation type="journal article" date="2019" name="Nat. Microbiol.">
        <title>Wide diversity of methane and short-chain alkane metabolisms in uncultured archaea.</title>
        <authorList>
            <person name="Borrel G."/>
            <person name="Adam P.S."/>
            <person name="McKay L.J."/>
            <person name="Chen L.X."/>
            <person name="Sierra-Garcia I.N."/>
            <person name="Sieber C.M."/>
            <person name="Letourneur Q."/>
            <person name="Ghozlane A."/>
            <person name="Andersen G.L."/>
            <person name="Li W.J."/>
            <person name="Hallam S.J."/>
            <person name="Muyzer G."/>
            <person name="de Oliveira V.M."/>
            <person name="Inskeep W.P."/>
            <person name="Banfield J.F."/>
            <person name="Gribaldo S."/>
        </authorList>
    </citation>
    <scope>NUCLEOTIDE SEQUENCE [LARGE SCALE GENOMIC DNA]</scope>
    <source>
        <strain evidence="2">NM1a</strain>
    </source>
</reference>
<gene>
    <name evidence="2" type="ORF">EF806_01280</name>
</gene>
<dbReference type="AlphaFoldDB" id="A0A520KTY9"/>
<organism evidence="2 3">
    <name type="scientific">Methanoliparum thermophilum</name>
    <dbReference type="NCBI Taxonomy" id="2491083"/>
    <lineage>
        <taxon>Archaea</taxon>
        <taxon>Methanobacteriati</taxon>
        <taxon>Methanobacteriota</taxon>
        <taxon>Candidatus Methanoliparia</taxon>
        <taxon>Candidatus Methanoliparales</taxon>
        <taxon>Candidatus Methanoliparaceae</taxon>
        <taxon>Candidatus Methanoliparum</taxon>
    </lineage>
</organism>
<evidence type="ECO:0000313" key="2">
    <source>
        <dbReference type="EMBL" id="RZN65549.1"/>
    </source>
</evidence>
<dbReference type="SUPFAM" id="SSF55718">
    <property type="entry name" value="SCP-like"/>
    <property type="match status" value="1"/>
</dbReference>
<evidence type="ECO:0000313" key="3">
    <source>
        <dbReference type="Proteomes" id="UP000317158"/>
    </source>
</evidence>
<proteinExistence type="predicted"/>
<comment type="caution">
    <text evidence="2">The sequence shown here is derived from an EMBL/GenBank/DDBJ whole genome shotgun (WGS) entry which is preliminary data.</text>
</comment>
<feature type="domain" description="SCP2" evidence="1">
    <location>
        <begin position="88"/>
        <end position="142"/>
    </location>
</feature>
<accession>A0A520KTY9</accession>